<dbReference type="GO" id="GO:0045944">
    <property type="term" value="P:positive regulation of transcription by RNA polymerase II"/>
    <property type="evidence" value="ECO:0007669"/>
    <property type="project" value="InterPro"/>
</dbReference>
<dbReference type="Pfam" id="PF08731">
    <property type="entry name" value="AFT"/>
    <property type="match status" value="1"/>
</dbReference>
<proteinExistence type="predicted"/>
<protein>
    <submittedName>
        <fullName evidence="1">Uncharacterized protein</fullName>
    </submittedName>
</protein>
<name>A0A2K3KY50_TRIPR</name>
<dbReference type="GO" id="GO:0010106">
    <property type="term" value="P:cellular response to iron ion starvation"/>
    <property type="evidence" value="ECO:0007669"/>
    <property type="project" value="InterPro"/>
</dbReference>
<gene>
    <name evidence="1" type="ORF">L195_g027084</name>
</gene>
<reference evidence="1 2" key="1">
    <citation type="journal article" date="2014" name="Am. J. Bot.">
        <title>Genome assembly and annotation for red clover (Trifolium pratense; Fabaceae).</title>
        <authorList>
            <person name="Istvanek J."/>
            <person name="Jaros M."/>
            <person name="Krenek A."/>
            <person name="Repkova J."/>
        </authorList>
    </citation>
    <scope>NUCLEOTIDE SEQUENCE [LARGE SCALE GENOMIC DNA]</scope>
    <source>
        <strain evidence="2">cv. Tatra</strain>
        <tissue evidence="1">Young leaves</tissue>
    </source>
</reference>
<comment type="caution">
    <text evidence="1">The sequence shown here is derived from an EMBL/GenBank/DDBJ whole genome shotgun (WGS) entry which is preliminary data.</text>
</comment>
<dbReference type="InterPro" id="IPR014842">
    <property type="entry name" value="AFT"/>
</dbReference>
<sequence>MCNCPFKIRATPSTDGSGWKVQVICGVHNHGLPNQYAGHPPKAHLNADENKRVEDLTKRHVAPRHDALSNLQHVCFHMRLNAPYEDDLHIGEVVCGCELHR</sequence>
<evidence type="ECO:0000313" key="2">
    <source>
        <dbReference type="Proteomes" id="UP000236291"/>
    </source>
</evidence>
<organism evidence="1 2">
    <name type="scientific">Trifolium pratense</name>
    <name type="common">Red clover</name>
    <dbReference type="NCBI Taxonomy" id="57577"/>
    <lineage>
        <taxon>Eukaryota</taxon>
        <taxon>Viridiplantae</taxon>
        <taxon>Streptophyta</taxon>
        <taxon>Embryophyta</taxon>
        <taxon>Tracheophyta</taxon>
        <taxon>Spermatophyta</taxon>
        <taxon>Magnoliopsida</taxon>
        <taxon>eudicotyledons</taxon>
        <taxon>Gunneridae</taxon>
        <taxon>Pentapetalae</taxon>
        <taxon>rosids</taxon>
        <taxon>fabids</taxon>
        <taxon>Fabales</taxon>
        <taxon>Fabaceae</taxon>
        <taxon>Papilionoideae</taxon>
        <taxon>50 kb inversion clade</taxon>
        <taxon>NPAAA clade</taxon>
        <taxon>Hologalegina</taxon>
        <taxon>IRL clade</taxon>
        <taxon>Trifolieae</taxon>
        <taxon>Trifolium</taxon>
    </lineage>
</organism>
<accession>A0A2K3KY50</accession>
<dbReference type="GO" id="GO:0000981">
    <property type="term" value="F:DNA-binding transcription factor activity, RNA polymerase II-specific"/>
    <property type="evidence" value="ECO:0007669"/>
    <property type="project" value="InterPro"/>
</dbReference>
<reference evidence="1 2" key="2">
    <citation type="journal article" date="2017" name="Front. Plant Sci.">
        <title>Gene Classification and Mining of Molecular Markers Useful in Red Clover (Trifolium pratense) Breeding.</title>
        <authorList>
            <person name="Istvanek J."/>
            <person name="Dluhosova J."/>
            <person name="Dluhos P."/>
            <person name="Patkova L."/>
            <person name="Nedelnik J."/>
            <person name="Repkova J."/>
        </authorList>
    </citation>
    <scope>NUCLEOTIDE SEQUENCE [LARGE SCALE GENOMIC DNA]</scope>
    <source>
        <strain evidence="2">cv. Tatra</strain>
        <tissue evidence="1">Young leaves</tissue>
    </source>
</reference>
<dbReference type="AlphaFoldDB" id="A0A2K3KY50"/>
<dbReference type="EMBL" id="ASHM01023022">
    <property type="protein sequence ID" value="PNX71212.1"/>
    <property type="molecule type" value="Genomic_DNA"/>
</dbReference>
<evidence type="ECO:0000313" key="1">
    <source>
        <dbReference type="EMBL" id="PNX71212.1"/>
    </source>
</evidence>
<dbReference type="Proteomes" id="UP000236291">
    <property type="component" value="Unassembled WGS sequence"/>
</dbReference>